<name>A0A3A4ZDU0_UNCKA</name>
<evidence type="ECO:0000256" key="2">
    <source>
        <dbReference type="ARBA" id="ARBA00022679"/>
    </source>
</evidence>
<dbReference type="PIRSF" id="PIRSF004553">
    <property type="entry name" value="CHP00095"/>
    <property type="match status" value="1"/>
</dbReference>
<evidence type="ECO:0000313" key="4">
    <source>
        <dbReference type="Proteomes" id="UP000265540"/>
    </source>
</evidence>
<dbReference type="Proteomes" id="UP000265540">
    <property type="component" value="Unassembled WGS sequence"/>
</dbReference>
<gene>
    <name evidence="3" type="primary">rsmD</name>
    <name evidence="3" type="ORF">C4561_02430</name>
</gene>
<dbReference type="GO" id="GO:0052913">
    <property type="term" value="F:16S rRNA (guanine(966)-N(2))-methyltransferase activity"/>
    <property type="evidence" value="ECO:0007669"/>
    <property type="project" value="UniProtKB-EC"/>
</dbReference>
<evidence type="ECO:0000313" key="3">
    <source>
        <dbReference type="EMBL" id="RJR27384.1"/>
    </source>
</evidence>
<dbReference type="PANTHER" id="PTHR43542">
    <property type="entry name" value="METHYLTRANSFERASE"/>
    <property type="match status" value="1"/>
</dbReference>
<protein>
    <submittedName>
        <fullName evidence="3">16S rRNA (Guanine(966)-N(2))-methyltransferase RsmD</fullName>
        <ecNumber evidence="3">2.1.1.171</ecNumber>
    </submittedName>
</protein>
<dbReference type="InterPro" id="IPR029063">
    <property type="entry name" value="SAM-dependent_MTases_sf"/>
</dbReference>
<dbReference type="Gene3D" id="3.40.50.150">
    <property type="entry name" value="Vaccinia Virus protein VP39"/>
    <property type="match status" value="1"/>
</dbReference>
<dbReference type="CDD" id="cd02440">
    <property type="entry name" value="AdoMet_MTases"/>
    <property type="match status" value="1"/>
</dbReference>
<evidence type="ECO:0000256" key="1">
    <source>
        <dbReference type="ARBA" id="ARBA00022603"/>
    </source>
</evidence>
<dbReference type="EC" id="2.1.1.171" evidence="3"/>
<proteinExistence type="predicted"/>
<comment type="caution">
    <text evidence="3">The sequence shown here is derived from an EMBL/GenBank/DDBJ whole genome shotgun (WGS) entry which is preliminary data.</text>
</comment>
<reference evidence="3 4" key="1">
    <citation type="journal article" date="2017" name="ISME J.">
        <title>Energy and carbon metabolisms in a deep terrestrial subsurface fluid microbial community.</title>
        <authorList>
            <person name="Momper L."/>
            <person name="Jungbluth S.P."/>
            <person name="Lee M.D."/>
            <person name="Amend J.P."/>
        </authorList>
    </citation>
    <scope>NUCLEOTIDE SEQUENCE [LARGE SCALE GENOMIC DNA]</scope>
    <source>
        <strain evidence="3">SURF_46</strain>
    </source>
</reference>
<dbReference type="EMBL" id="QZJF01000012">
    <property type="protein sequence ID" value="RJR27384.1"/>
    <property type="molecule type" value="Genomic_DNA"/>
</dbReference>
<accession>A0A3A4ZDU0</accession>
<dbReference type="NCBIfam" id="TIGR00095">
    <property type="entry name" value="16S rRNA (guanine(966)-N(2))-methyltransferase RsmD"/>
    <property type="match status" value="1"/>
</dbReference>
<dbReference type="InterPro" id="IPR004398">
    <property type="entry name" value="RNA_MeTrfase_RsmD"/>
</dbReference>
<dbReference type="AlphaFoldDB" id="A0A3A4ZDU0"/>
<keyword evidence="1 3" id="KW-0489">Methyltransferase</keyword>
<organism evidence="3 4">
    <name type="scientific">candidate division WWE3 bacterium</name>
    <dbReference type="NCBI Taxonomy" id="2053526"/>
    <lineage>
        <taxon>Bacteria</taxon>
        <taxon>Katanobacteria</taxon>
    </lineage>
</organism>
<dbReference type="SUPFAM" id="SSF53335">
    <property type="entry name" value="S-adenosyl-L-methionine-dependent methyltransferases"/>
    <property type="match status" value="1"/>
</dbReference>
<sequence length="182" mass="20625">MIRVTTGIAKNKKLEAPDVENFRAVQEKVKLAVFAILSEKINNAICLDLYAGSGNLGIEALSRGASWCDFVDEHPESIEIISKNIKFTGFEEKSGIFRRDAVKYVTHAEKLYNIIFCDPFYENTSHVHLLNNMVNILADKGVLIFFHGEQLDINATSKKSDLKILTQRKFGRGYFTILQKDH</sequence>
<dbReference type="Pfam" id="PF03602">
    <property type="entry name" value="Cons_hypoth95"/>
    <property type="match status" value="1"/>
</dbReference>
<dbReference type="PANTHER" id="PTHR43542:SF1">
    <property type="entry name" value="METHYLTRANSFERASE"/>
    <property type="match status" value="1"/>
</dbReference>
<keyword evidence="2 3" id="KW-0808">Transferase</keyword>